<dbReference type="InterPro" id="IPR040349">
    <property type="entry name" value="Csm1/Pcs1"/>
</dbReference>
<dbReference type="AlphaFoldDB" id="A0A9P5SHK5"/>
<dbReference type="GO" id="GO:0045144">
    <property type="term" value="P:meiotic sister chromatid segregation"/>
    <property type="evidence" value="ECO:0007669"/>
    <property type="project" value="TreeGrafter"/>
</dbReference>
<dbReference type="GO" id="GO:1990644">
    <property type="term" value="F:microtubule site clamp"/>
    <property type="evidence" value="ECO:0007669"/>
    <property type="project" value="TreeGrafter"/>
</dbReference>
<reference evidence="3" key="1">
    <citation type="journal article" date="2020" name="Fungal Divers.">
        <title>Resolving the Mortierellaceae phylogeny through synthesis of multi-gene phylogenetics and phylogenomics.</title>
        <authorList>
            <person name="Vandepol N."/>
            <person name="Liber J."/>
            <person name="Desiro A."/>
            <person name="Na H."/>
            <person name="Kennedy M."/>
            <person name="Barry K."/>
            <person name="Grigoriev I.V."/>
            <person name="Miller A.N."/>
            <person name="O'Donnell K."/>
            <person name="Stajich J.E."/>
            <person name="Bonito G."/>
        </authorList>
    </citation>
    <scope>NUCLEOTIDE SEQUENCE</scope>
    <source>
        <strain evidence="3">NVP1</strain>
    </source>
</reference>
<protein>
    <recommendedName>
        <fullName evidence="2">Monopolin complex subunit Csm1/Pcs1 C-terminal domain-containing protein</fullName>
    </recommendedName>
</protein>
<feature type="region of interest" description="Disordered" evidence="1">
    <location>
        <begin position="1"/>
        <end position="37"/>
    </location>
</feature>
<evidence type="ECO:0000313" key="3">
    <source>
        <dbReference type="EMBL" id="KAF9326621.1"/>
    </source>
</evidence>
<dbReference type="GO" id="GO:0005730">
    <property type="term" value="C:nucleolus"/>
    <property type="evidence" value="ECO:0007669"/>
    <property type="project" value="TreeGrafter"/>
</dbReference>
<comment type="caution">
    <text evidence="3">The sequence shown here is derived from an EMBL/GenBank/DDBJ whole genome shotgun (WGS) entry which is preliminary data.</text>
</comment>
<accession>A0A9P5SHK5</accession>
<evidence type="ECO:0000259" key="2">
    <source>
        <dbReference type="Pfam" id="PF12539"/>
    </source>
</evidence>
<feature type="compositionally biased region" description="Basic and acidic residues" evidence="1">
    <location>
        <begin position="100"/>
        <end position="123"/>
    </location>
</feature>
<dbReference type="GO" id="GO:0034506">
    <property type="term" value="C:chromosome, centromeric core domain"/>
    <property type="evidence" value="ECO:0007669"/>
    <property type="project" value="TreeGrafter"/>
</dbReference>
<dbReference type="PANTHER" id="PTHR28006">
    <property type="entry name" value="MONOPOLIN COMPLEX SUBUNIT CSM1"/>
    <property type="match status" value="1"/>
</dbReference>
<dbReference type="EMBL" id="JAAAUY010000758">
    <property type="protein sequence ID" value="KAF9326621.1"/>
    <property type="molecule type" value="Genomic_DNA"/>
</dbReference>
<dbReference type="Pfam" id="PF12539">
    <property type="entry name" value="Csm1"/>
    <property type="match status" value="1"/>
</dbReference>
<gene>
    <name evidence="3" type="ORF">BG006_009972</name>
</gene>
<keyword evidence="4" id="KW-1185">Reference proteome</keyword>
<dbReference type="CDD" id="cd23787">
    <property type="entry name" value="RWD_CSM1"/>
    <property type="match status" value="1"/>
</dbReference>
<feature type="region of interest" description="Disordered" evidence="1">
    <location>
        <begin position="100"/>
        <end position="131"/>
    </location>
</feature>
<dbReference type="InterPro" id="IPR020981">
    <property type="entry name" value="Csm1/Pcs1_C"/>
</dbReference>
<organism evidence="3 4">
    <name type="scientific">Podila minutissima</name>
    <dbReference type="NCBI Taxonomy" id="64525"/>
    <lineage>
        <taxon>Eukaryota</taxon>
        <taxon>Fungi</taxon>
        <taxon>Fungi incertae sedis</taxon>
        <taxon>Mucoromycota</taxon>
        <taxon>Mortierellomycotina</taxon>
        <taxon>Mortierellomycetes</taxon>
        <taxon>Mortierellales</taxon>
        <taxon>Mortierellaceae</taxon>
        <taxon>Podila</taxon>
    </lineage>
</organism>
<proteinExistence type="predicted"/>
<dbReference type="InterPro" id="IPR038608">
    <property type="entry name" value="Csm1/Pcs1_C_sf"/>
</dbReference>
<dbReference type="GO" id="GO:0072686">
    <property type="term" value="C:mitotic spindle"/>
    <property type="evidence" value="ECO:0007669"/>
    <property type="project" value="TreeGrafter"/>
</dbReference>
<dbReference type="Proteomes" id="UP000696485">
    <property type="component" value="Unassembled WGS sequence"/>
</dbReference>
<dbReference type="PANTHER" id="PTHR28006:SF1">
    <property type="entry name" value="MONOPOLIN COMPLEX SUBUNIT CSM1"/>
    <property type="match status" value="1"/>
</dbReference>
<dbReference type="GO" id="GO:0051315">
    <property type="term" value="P:attachment of mitotic spindle microtubules to kinetochore"/>
    <property type="evidence" value="ECO:0007669"/>
    <property type="project" value="TreeGrafter"/>
</dbReference>
<evidence type="ECO:0000256" key="1">
    <source>
        <dbReference type="SAM" id="MobiDB-lite"/>
    </source>
</evidence>
<sequence>MDKAKNTTKSKNTEKTTPIDDEYVRTKRPPRTPPVMTNEQLTAALEEVEAKYNHLKKLRMTDAESHLEDYRQKLEEATTSAEQYRTQTEQLLTFRTLEQQVREHERKEKARTQEDKKRARTTDMESVLASPGVTPNMAAHARTIHMYEDITGIKITPRLDSRSSPNAIWDLEHTGNFGTLHFSLTYNTDETVEYKPYLQKDKDAKLIKSLPEYMTDEITFDKSYESKFFWRLMNYNHDPQ</sequence>
<dbReference type="Gene3D" id="3.90.1150.80">
    <property type="match status" value="1"/>
</dbReference>
<dbReference type="GO" id="GO:0033551">
    <property type="term" value="C:monopolin complex"/>
    <property type="evidence" value="ECO:0007669"/>
    <property type="project" value="InterPro"/>
</dbReference>
<name>A0A9P5SHK5_9FUNG</name>
<feature type="domain" description="Monopolin complex subunit Csm1/Pcs1 C-terminal" evidence="2">
    <location>
        <begin position="145"/>
        <end position="221"/>
    </location>
</feature>
<feature type="compositionally biased region" description="Basic and acidic residues" evidence="1">
    <location>
        <begin position="1"/>
        <end position="25"/>
    </location>
</feature>
<evidence type="ECO:0000313" key="4">
    <source>
        <dbReference type="Proteomes" id="UP000696485"/>
    </source>
</evidence>